<evidence type="ECO:0000313" key="5">
    <source>
        <dbReference type="Proteomes" id="UP000178170"/>
    </source>
</evidence>
<dbReference type="Gene3D" id="3.40.50.620">
    <property type="entry name" value="HUPs"/>
    <property type="match status" value="1"/>
</dbReference>
<dbReference type="GO" id="GO:0016779">
    <property type="term" value="F:nucleotidyltransferase activity"/>
    <property type="evidence" value="ECO:0007669"/>
    <property type="project" value="UniProtKB-KW"/>
</dbReference>
<dbReference type="PANTHER" id="PTHR43793:SF1">
    <property type="entry name" value="FAD SYNTHASE"/>
    <property type="match status" value="1"/>
</dbReference>
<organism evidence="4 5">
    <name type="scientific">Candidatus Wildermuthbacteria bacterium RIFCSPHIGHO2_01_FULL_48_27b</name>
    <dbReference type="NCBI Taxonomy" id="1802447"/>
    <lineage>
        <taxon>Bacteria</taxon>
        <taxon>Candidatus Wildermuthiibacteriota</taxon>
    </lineage>
</organism>
<dbReference type="InterPro" id="IPR014729">
    <property type="entry name" value="Rossmann-like_a/b/a_fold"/>
</dbReference>
<keyword evidence="2" id="KW-0548">Nucleotidyltransferase</keyword>
<dbReference type="SUPFAM" id="SSF52374">
    <property type="entry name" value="Nucleotidylyl transferase"/>
    <property type="match status" value="1"/>
</dbReference>
<evidence type="ECO:0000256" key="2">
    <source>
        <dbReference type="ARBA" id="ARBA00022695"/>
    </source>
</evidence>
<dbReference type="Proteomes" id="UP000178170">
    <property type="component" value="Unassembled WGS sequence"/>
</dbReference>
<dbReference type="InterPro" id="IPR004821">
    <property type="entry name" value="Cyt_trans-like"/>
</dbReference>
<evidence type="ECO:0000259" key="3">
    <source>
        <dbReference type="Pfam" id="PF01467"/>
    </source>
</evidence>
<sequence length="141" mass="15619">MKKPIVVYTYGVFDLLHVGHVQLLREAKALGDKLIVGVFTDAVAEGFKRRPIIVQEQRVEMLSALGFVDEVISQDELPPDTNLRKYKPNILAKGPGANWEEGKTPPGAEVMAELGGKVIFLKYHDGISTSQIIKKCKECDL</sequence>
<dbReference type="Pfam" id="PF01467">
    <property type="entry name" value="CTP_transf_like"/>
    <property type="match status" value="1"/>
</dbReference>
<gene>
    <name evidence="4" type="ORF">A2843_00755</name>
</gene>
<evidence type="ECO:0000313" key="4">
    <source>
        <dbReference type="EMBL" id="OHA64812.1"/>
    </source>
</evidence>
<comment type="caution">
    <text evidence="4">The sequence shown here is derived from an EMBL/GenBank/DDBJ whole genome shotgun (WGS) entry which is preliminary data.</text>
</comment>
<reference evidence="4 5" key="1">
    <citation type="journal article" date="2016" name="Nat. Commun.">
        <title>Thousands of microbial genomes shed light on interconnected biogeochemical processes in an aquifer system.</title>
        <authorList>
            <person name="Anantharaman K."/>
            <person name="Brown C.T."/>
            <person name="Hug L.A."/>
            <person name="Sharon I."/>
            <person name="Castelle C.J."/>
            <person name="Probst A.J."/>
            <person name="Thomas B.C."/>
            <person name="Singh A."/>
            <person name="Wilkins M.J."/>
            <person name="Karaoz U."/>
            <person name="Brodie E.L."/>
            <person name="Williams K.H."/>
            <person name="Hubbard S.S."/>
            <person name="Banfield J.F."/>
        </authorList>
    </citation>
    <scope>NUCLEOTIDE SEQUENCE [LARGE SCALE GENOMIC DNA]</scope>
</reference>
<protein>
    <recommendedName>
        <fullName evidence="3">Cytidyltransferase-like domain-containing protein</fullName>
    </recommendedName>
</protein>
<evidence type="ECO:0000256" key="1">
    <source>
        <dbReference type="ARBA" id="ARBA00022679"/>
    </source>
</evidence>
<dbReference type="AlphaFoldDB" id="A0A1G2QXT9"/>
<dbReference type="PANTHER" id="PTHR43793">
    <property type="entry name" value="FAD SYNTHASE"/>
    <property type="match status" value="1"/>
</dbReference>
<dbReference type="EMBL" id="MHTS01000007">
    <property type="protein sequence ID" value="OHA64812.1"/>
    <property type="molecule type" value="Genomic_DNA"/>
</dbReference>
<name>A0A1G2QXT9_9BACT</name>
<proteinExistence type="predicted"/>
<feature type="domain" description="Cytidyltransferase-like" evidence="3">
    <location>
        <begin position="8"/>
        <end position="134"/>
    </location>
</feature>
<keyword evidence="1" id="KW-0808">Transferase</keyword>
<accession>A0A1G2QXT9</accession>
<dbReference type="NCBIfam" id="TIGR00125">
    <property type="entry name" value="cyt_tran_rel"/>
    <property type="match status" value="1"/>
</dbReference>
<dbReference type="InterPro" id="IPR050385">
    <property type="entry name" value="Archaeal_FAD_synthase"/>
</dbReference>